<dbReference type="EMBL" id="JAPXFL010000001">
    <property type="protein sequence ID" value="KAK9512539.1"/>
    <property type="molecule type" value="Genomic_DNA"/>
</dbReference>
<evidence type="ECO:0000313" key="2">
    <source>
        <dbReference type="Proteomes" id="UP001461498"/>
    </source>
</evidence>
<evidence type="ECO:0000313" key="1">
    <source>
        <dbReference type="EMBL" id="KAK9512539.1"/>
    </source>
</evidence>
<gene>
    <name evidence="1" type="ORF">O3M35_000940</name>
</gene>
<comment type="caution">
    <text evidence="1">The sequence shown here is derived from an EMBL/GenBank/DDBJ whole genome shotgun (WGS) entry which is preliminary data.</text>
</comment>
<reference evidence="1 2" key="1">
    <citation type="submission" date="2022-12" db="EMBL/GenBank/DDBJ databases">
        <title>Chromosome-level genome assembly of true bugs.</title>
        <authorList>
            <person name="Ma L."/>
            <person name="Li H."/>
        </authorList>
    </citation>
    <scope>NUCLEOTIDE SEQUENCE [LARGE SCALE GENOMIC DNA]</scope>
    <source>
        <strain evidence="1">Lab_2022b</strain>
    </source>
</reference>
<organism evidence="1 2">
    <name type="scientific">Rhynocoris fuscipes</name>
    <dbReference type="NCBI Taxonomy" id="488301"/>
    <lineage>
        <taxon>Eukaryota</taxon>
        <taxon>Metazoa</taxon>
        <taxon>Ecdysozoa</taxon>
        <taxon>Arthropoda</taxon>
        <taxon>Hexapoda</taxon>
        <taxon>Insecta</taxon>
        <taxon>Pterygota</taxon>
        <taxon>Neoptera</taxon>
        <taxon>Paraneoptera</taxon>
        <taxon>Hemiptera</taxon>
        <taxon>Heteroptera</taxon>
        <taxon>Panheteroptera</taxon>
        <taxon>Cimicomorpha</taxon>
        <taxon>Reduviidae</taxon>
        <taxon>Harpactorinae</taxon>
        <taxon>Harpactorini</taxon>
        <taxon>Rhynocoris</taxon>
    </lineage>
</organism>
<keyword evidence="2" id="KW-1185">Reference proteome</keyword>
<sequence>MKKAVPVSTVINASSHMEDMNYAIWLGIPSTRPNYAELFIQLDSVHMVLVVTSYIMLMRLAAKVLCHHLHMVVIHLMQTVGQ</sequence>
<name>A0AAW1DNI9_9HEMI</name>
<proteinExistence type="predicted"/>
<protein>
    <submittedName>
        <fullName evidence="1">Uncharacterized protein</fullName>
    </submittedName>
</protein>
<dbReference type="Proteomes" id="UP001461498">
    <property type="component" value="Unassembled WGS sequence"/>
</dbReference>
<accession>A0AAW1DNI9</accession>
<dbReference type="AlphaFoldDB" id="A0AAW1DNI9"/>